<dbReference type="AlphaFoldDB" id="A0A086MQI1"/>
<accession>A0A086MQI1</accession>
<name>A0A086MQI1_9ACTN</name>
<keyword evidence="2" id="KW-1185">Reference proteome</keyword>
<reference evidence="1 2" key="1">
    <citation type="submission" date="2014-05" db="EMBL/GenBank/DDBJ databases">
        <title>Complete genome sequence of the Streptomyces mutabilis TRM45540.</title>
        <authorList>
            <person name="Luo X."/>
            <person name="Zhang L."/>
        </authorList>
    </citation>
    <scope>NUCLEOTIDE SEQUENCE [LARGE SCALE GENOMIC DNA]</scope>
    <source>
        <strain evidence="1 2">TRM45540</strain>
    </source>
</reference>
<dbReference type="RefSeq" id="WP_043386792.1">
    <property type="nucleotide sequence ID" value="NZ_KN039954.1"/>
</dbReference>
<proteinExistence type="predicted"/>
<comment type="caution">
    <text evidence="1">The sequence shown here is derived from an EMBL/GenBank/DDBJ whole genome shotgun (WGS) entry which is preliminary data.</text>
</comment>
<sequence length="381" mass="39388">MFFEHLAAVTPTMAGAWLAEHGLVVAAQGRAALRSLLAVAAGNAALLAPALVRAVLGEHAVGTPVGEEDWQARARSRVLRLAAQWACAVPVADRDRDWVLVAECLLKAAAGAEHEAADRMRAAETGARVAAAARPATGSRRPLDGPAANWAAAIRADSARMPQNLAGRLLTGLIAAAYPGGAAAPPHPSMRMIRAVAVSLLVRDVKLTAPAARRSVFHEDLRPVRLARSGSGAGTDGLGGPALARAVLELAAADAAAGVGLDERTAQWHKAAAADGWLADRIWAAHLAAGVPGRCLHDAPHDGAPVTARPETETVRWHELAYGLVPRLLAGPPVPGAGPSRRGGVALLHARDHRRSGGRGRATGRPARFRPAAVLRAGHCP</sequence>
<protein>
    <submittedName>
        <fullName evidence="1">Uncharacterized protein</fullName>
    </submittedName>
</protein>
<dbReference type="EMBL" id="JNFQ01000011">
    <property type="protein sequence ID" value="KFG71149.1"/>
    <property type="molecule type" value="Genomic_DNA"/>
</dbReference>
<evidence type="ECO:0000313" key="2">
    <source>
        <dbReference type="Proteomes" id="UP000029095"/>
    </source>
</evidence>
<dbReference type="HOGENOM" id="CLU_725441_0_0_11"/>
<gene>
    <name evidence="1" type="ORF">FM21_36430</name>
</gene>
<evidence type="ECO:0000313" key="1">
    <source>
        <dbReference type="EMBL" id="KFG71149.1"/>
    </source>
</evidence>
<organism evidence="1 2">
    <name type="scientific">Streptomyces mutabilis</name>
    <dbReference type="NCBI Taxonomy" id="67332"/>
    <lineage>
        <taxon>Bacteria</taxon>
        <taxon>Bacillati</taxon>
        <taxon>Actinomycetota</taxon>
        <taxon>Actinomycetes</taxon>
        <taxon>Kitasatosporales</taxon>
        <taxon>Streptomycetaceae</taxon>
        <taxon>Streptomyces</taxon>
    </lineage>
</organism>
<dbReference type="Proteomes" id="UP000029095">
    <property type="component" value="Unassembled WGS sequence"/>
</dbReference>